<evidence type="ECO:0000256" key="3">
    <source>
        <dbReference type="ARBA" id="ARBA00022692"/>
    </source>
</evidence>
<dbReference type="RefSeq" id="WP_013758712.1">
    <property type="nucleotide sequence ID" value="NC_015500.1"/>
</dbReference>
<dbReference type="GO" id="GO:0071709">
    <property type="term" value="P:membrane assembly"/>
    <property type="evidence" value="ECO:0007669"/>
    <property type="project" value="InterPro"/>
</dbReference>
<gene>
    <name evidence="10" type="ordered locus">Trebr_1584</name>
</gene>
<dbReference type="KEGG" id="tbe:Trebr_1584"/>
<dbReference type="STRING" id="906968.Trebr_1584"/>
<comment type="subcellular location">
    <subcellularLocation>
        <location evidence="1">Membrane</location>
    </subcellularLocation>
</comment>
<evidence type="ECO:0000256" key="8">
    <source>
        <dbReference type="SAM" id="SignalP"/>
    </source>
</evidence>
<feature type="signal peptide" evidence="8">
    <location>
        <begin position="1"/>
        <end position="26"/>
    </location>
</feature>
<keyword evidence="4" id="KW-0677">Repeat</keyword>
<reference evidence="11" key="1">
    <citation type="submission" date="2011-04" db="EMBL/GenBank/DDBJ databases">
        <title>The complete genome of Treponema brennaborense DSM 12168.</title>
        <authorList>
            <person name="Lucas S."/>
            <person name="Han J."/>
            <person name="Lapidus A."/>
            <person name="Bruce D."/>
            <person name="Goodwin L."/>
            <person name="Pitluck S."/>
            <person name="Peters L."/>
            <person name="Kyrpides N."/>
            <person name="Mavromatis K."/>
            <person name="Ivanova N."/>
            <person name="Mikhailova N."/>
            <person name="Pagani I."/>
            <person name="Teshima H."/>
            <person name="Detter J.C."/>
            <person name="Tapia R."/>
            <person name="Han C."/>
            <person name="Land M."/>
            <person name="Hauser L."/>
            <person name="Markowitz V."/>
            <person name="Cheng J.-F."/>
            <person name="Hugenholtz P."/>
            <person name="Woyke T."/>
            <person name="Wu D."/>
            <person name="Gronow S."/>
            <person name="Wellnitz S."/>
            <person name="Brambilla E."/>
            <person name="Klenk H.-P."/>
            <person name="Eisen J.A."/>
        </authorList>
    </citation>
    <scope>NUCLEOTIDE SEQUENCE [LARGE SCALE GENOMIC DNA]</scope>
    <source>
        <strain evidence="11">DSM 12168 / CIP 105900 / DD5/3</strain>
    </source>
</reference>
<evidence type="ECO:0000259" key="9">
    <source>
        <dbReference type="PROSITE" id="PS51779"/>
    </source>
</evidence>
<evidence type="ECO:0000256" key="4">
    <source>
        <dbReference type="ARBA" id="ARBA00022737"/>
    </source>
</evidence>
<keyword evidence="3" id="KW-0812">Transmembrane</keyword>
<feature type="chain" id="PRO_5003312898" description="Outer membrane protein assembly factor BamA" evidence="8">
    <location>
        <begin position="27"/>
        <end position="808"/>
    </location>
</feature>
<dbReference type="PANTHER" id="PTHR12815:SF18">
    <property type="entry name" value="SORTING AND ASSEMBLY MACHINERY COMPONENT 50 HOMOLOG"/>
    <property type="match status" value="1"/>
</dbReference>
<dbReference type="PANTHER" id="PTHR12815">
    <property type="entry name" value="SORTING AND ASSEMBLY MACHINERY SAMM50 PROTEIN FAMILY MEMBER"/>
    <property type="match status" value="1"/>
</dbReference>
<dbReference type="InterPro" id="IPR023707">
    <property type="entry name" value="OM_assembly_BamA"/>
</dbReference>
<keyword evidence="5" id="KW-0472">Membrane</keyword>
<evidence type="ECO:0000256" key="7">
    <source>
        <dbReference type="NCBIfam" id="TIGR03303"/>
    </source>
</evidence>
<dbReference type="NCBIfam" id="TIGR03303">
    <property type="entry name" value="OM_YaeT"/>
    <property type="match status" value="1"/>
</dbReference>
<evidence type="ECO:0000256" key="2">
    <source>
        <dbReference type="ARBA" id="ARBA00022452"/>
    </source>
</evidence>
<dbReference type="OrthoDB" id="9776356at2"/>
<dbReference type="eggNOG" id="COG4775">
    <property type="taxonomic scope" value="Bacteria"/>
</dbReference>
<keyword evidence="6" id="KW-0998">Cell outer membrane</keyword>
<dbReference type="Pfam" id="PF07244">
    <property type="entry name" value="POTRA"/>
    <property type="match status" value="4"/>
</dbReference>
<dbReference type="Gene3D" id="3.10.20.310">
    <property type="entry name" value="membrane protein fhac"/>
    <property type="match status" value="4"/>
</dbReference>
<dbReference type="Proteomes" id="UP000006546">
    <property type="component" value="Chromosome"/>
</dbReference>
<dbReference type="InterPro" id="IPR034746">
    <property type="entry name" value="POTRA"/>
</dbReference>
<dbReference type="InterPro" id="IPR039910">
    <property type="entry name" value="D15-like"/>
</dbReference>
<dbReference type="PIRSF" id="PIRSF006076">
    <property type="entry name" value="OM_assembly_OMP85"/>
    <property type="match status" value="1"/>
</dbReference>
<keyword evidence="2" id="KW-1134">Transmembrane beta strand</keyword>
<dbReference type="InterPro" id="IPR010827">
    <property type="entry name" value="BamA/TamA_POTRA"/>
</dbReference>
<dbReference type="EMBL" id="CP002696">
    <property type="protein sequence ID" value="AEE17007.1"/>
    <property type="molecule type" value="Genomic_DNA"/>
</dbReference>
<evidence type="ECO:0000256" key="1">
    <source>
        <dbReference type="ARBA" id="ARBA00004370"/>
    </source>
</evidence>
<dbReference type="HOGENOM" id="CLU_007664_1_1_12"/>
<protein>
    <recommendedName>
        <fullName evidence="7">Outer membrane protein assembly factor BamA</fullName>
    </recommendedName>
</protein>
<evidence type="ECO:0000256" key="6">
    <source>
        <dbReference type="ARBA" id="ARBA00023237"/>
    </source>
</evidence>
<dbReference type="Gene3D" id="2.40.160.50">
    <property type="entry name" value="membrane protein fhac: a member of the omp85/tpsb transporter family"/>
    <property type="match status" value="1"/>
</dbReference>
<accession>F4LPL1</accession>
<dbReference type="Pfam" id="PF01103">
    <property type="entry name" value="Omp85"/>
    <property type="match status" value="1"/>
</dbReference>
<proteinExistence type="predicted"/>
<feature type="domain" description="POTRA" evidence="9">
    <location>
        <begin position="190"/>
        <end position="278"/>
    </location>
</feature>
<evidence type="ECO:0000256" key="5">
    <source>
        <dbReference type="ARBA" id="ARBA00023136"/>
    </source>
</evidence>
<keyword evidence="8" id="KW-0732">Signal</keyword>
<evidence type="ECO:0000313" key="11">
    <source>
        <dbReference type="Proteomes" id="UP000006546"/>
    </source>
</evidence>
<evidence type="ECO:0000313" key="10">
    <source>
        <dbReference type="EMBL" id="AEE17007.1"/>
    </source>
</evidence>
<dbReference type="PROSITE" id="PS51779">
    <property type="entry name" value="POTRA"/>
    <property type="match status" value="3"/>
</dbReference>
<dbReference type="InterPro" id="IPR000184">
    <property type="entry name" value="Bac_surfAg_D15"/>
</dbReference>
<name>F4LPL1_TREBD</name>
<sequence length="808" mass="89956">MRNNRRSRIALLGFIVSVLISAGLSAQTTDAWYYNKKIRSIDFEGLTHVTNLELSGVTTPFIGKGFTDALYGDLLNKVYALDLFEDISPVALPGDAKGDTVVIKFTVTERPFISKISFSGNKQVRSSELKEAVSVKEKDIYVSSKVLLDERAVRDVYLKKGYTNIRVSSEANETDSGVEIVFNVNEGRSTVVKSISFMGNQVVAAKTLKGLLGMKEAGLFNKGAFQESQLEIDKNAILTYYNNRGYADAAILDVVRTTTYNEENNSDELDIRFVIQEGTQYTFGGVTFTGNVIFSSETLRALVKLQDGAVFNQTKFQEGMYAVTDLYYENGYTSNYFNPEMSKDADAKQISVRFVIIERPRSHIENIIIKGNTKTKEHVIRRELPIETGDIFSKAKVTSGLRNLFNLQFFSAIVPDIVSGSEENLVDLILNVEEQSTTAIEFGVTFSGVADPNAFPVSLFFNWKDSNVFGTGKAISASTVISTDNQSLSLSYSDSWFLGMPVSVGVSAEVAHSSLSALRKMFLPDGTQDDTSYYMNYEKVSMSLSASLGRRWVPDFAIFSLSGGIVGQVLQNFYDANVYIPVDSTLASYHGKWGIQNSVWASASVDMRDVSFDPSSGWFASERVAWTGFFPQIESEFFFRSDTKAEGYLTLLNVPVSETWNLKFVLAGLSTLSFIEQLPGSELSSTNKLYIDGMFTGRGWSSIYNTNRTKALWSNTVELRMPVAPGIFSLDFFFDAAALKEDAADMFTSLKLDDFYFSFGPGFRFSLQQFPLRLLLANTFQIKNGSVEWRNGTGPEWQFVLSFNLTNR</sequence>
<keyword evidence="11" id="KW-1185">Reference proteome</keyword>
<organism evidence="10 11">
    <name type="scientific">Treponema brennaborense (strain DSM 12168 / CIP 105900 / DD5/3)</name>
    <dbReference type="NCBI Taxonomy" id="906968"/>
    <lineage>
        <taxon>Bacteria</taxon>
        <taxon>Pseudomonadati</taxon>
        <taxon>Spirochaetota</taxon>
        <taxon>Spirochaetia</taxon>
        <taxon>Spirochaetales</taxon>
        <taxon>Treponemataceae</taxon>
        <taxon>Treponema</taxon>
    </lineage>
</organism>
<dbReference type="AlphaFoldDB" id="F4LPL1"/>
<feature type="domain" description="POTRA" evidence="9">
    <location>
        <begin position="111"/>
        <end position="187"/>
    </location>
</feature>
<dbReference type="GO" id="GO:0009279">
    <property type="term" value="C:cell outer membrane"/>
    <property type="evidence" value="ECO:0007669"/>
    <property type="project" value="UniProtKB-UniRule"/>
</dbReference>
<feature type="domain" description="POTRA" evidence="9">
    <location>
        <begin position="362"/>
        <end position="435"/>
    </location>
</feature>